<dbReference type="EMBL" id="JARHUD010000002">
    <property type="protein sequence ID" value="MDF2095134.1"/>
    <property type="molecule type" value="Genomic_DNA"/>
</dbReference>
<evidence type="ECO:0000256" key="7">
    <source>
        <dbReference type="ARBA" id="ARBA00023065"/>
    </source>
</evidence>
<dbReference type="InterPro" id="IPR036019">
    <property type="entry name" value="MscL_channel"/>
</dbReference>
<protein>
    <recommendedName>
        <fullName evidence="10">Large-conductance mechanosensitive channel</fullName>
    </recommendedName>
</protein>
<evidence type="ECO:0000256" key="1">
    <source>
        <dbReference type="ARBA" id="ARBA00004651"/>
    </source>
</evidence>
<keyword evidence="5 10" id="KW-0812">Transmembrane</keyword>
<comment type="function">
    <text evidence="10">Channel that opens in response to stretch forces in the membrane lipid bilayer. May participate in the regulation of osmotic pressure changes within the cell.</text>
</comment>
<evidence type="ECO:0000313" key="12">
    <source>
        <dbReference type="Proteomes" id="UP001215503"/>
    </source>
</evidence>
<dbReference type="PANTHER" id="PTHR30266">
    <property type="entry name" value="MECHANOSENSITIVE CHANNEL MSCL"/>
    <property type="match status" value="1"/>
</dbReference>
<keyword evidence="3 10" id="KW-0813">Transport</keyword>
<comment type="similarity">
    <text evidence="2 10">Belongs to the MscL family.</text>
</comment>
<dbReference type="PANTHER" id="PTHR30266:SF2">
    <property type="entry name" value="LARGE-CONDUCTANCE MECHANOSENSITIVE CHANNEL"/>
    <property type="match status" value="1"/>
</dbReference>
<dbReference type="Pfam" id="PF01741">
    <property type="entry name" value="MscL"/>
    <property type="match status" value="1"/>
</dbReference>
<keyword evidence="10" id="KW-0997">Cell inner membrane</keyword>
<evidence type="ECO:0000256" key="2">
    <source>
        <dbReference type="ARBA" id="ARBA00007254"/>
    </source>
</evidence>
<evidence type="ECO:0000256" key="4">
    <source>
        <dbReference type="ARBA" id="ARBA00022475"/>
    </source>
</evidence>
<evidence type="ECO:0000256" key="3">
    <source>
        <dbReference type="ARBA" id="ARBA00022448"/>
    </source>
</evidence>
<sequence>MFNEFKAFISRGNVIDLAVGIILGTAFTAIVNSLVTDILMPPIGLLLGGVDFSSIFITLSGGEYTSLAEATEAGAATLNIGVFINTVINFLIIALAVFVLVKQVNRLYRREAEQPSAPPAPPRQEVLLEEIRDLLAQQRRE</sequence>
<dbReference type="Proteomes" id="UP001215503">
    <property type="component" value="Unassembled WGS sequence"/>
</dbReference>
<feature type="transmembrane region" description="Helical" evidence="10">
    <location>
        <begin position="82"/>
        <end position="101"/>
    </location>
</feature>
<evidence type="ECO:0000313" key="11">
    <source>
        <dbReference type="EMBL" id="MDF2095134.1"/>
    </source>
</evidence>
<dbReference type="SUPFAM" id="SSF81330">
    <property type="entry name" value="Gated mechanosensitive channel"/>
    <property type="match status" value="1"/>
</dbReference>
<gene>
    <name evidence="10 11" type="primary">mscL</name>
    <name evidence="11" type="ORF">P2G67_04005</name>
</gene>
<evidence type="ECO:0000256" key="10">
    <source>
        <dbReference type="HAMAP-Rule" id="MF_00115"/>
    </source>
</evidence>
<name>A0ABT5YJL4_9PROT</name>
<organism evidence="11 12">
    <name type="scientific">Aquibaculum arenosum</name>
    <dbReference type="NCBI Taxonomy" id="3032591"/>
    <lineage>
        <taxon>Bacteria</taxon>
        <taxon>Pseudomonadati</taxon>
        <taxon>Pseudomonadota</taxon>
        <taxon>Alphaproteobacteria</taxon>
        <taxon>Rhodospirillales</taxon>
        <taxon>Rhodovibrionaceae</taxon>
        <taxon>Aquibaculum</taxon>
    </lineage>
</organism>
<accession>A0ABT5YJL4</accession>
<evidence type="ECO:0000256" key="9">
    <source>
        <dbReference type="ARBA" id="ARBA00023303"/>
    </source>
</evidence>
<comment type="subunit">
    <text evidence="10">Homopentamer.</text>
</comment>
<dbReference type="RefSeq" id="WP_275820268.1">
    <property type="nucleotide sequence ID" value="NZ_JARHUD010000002.1"/>
</dbReference>
<dbReference type="PRINTS" id="PR01264">
    <property type="entry name" value="MECHCHANNEL"/>
</dbReference>
<keyword evidence="7 10" id="KW-0406">Ion transport</keyword>
<feature type="transmembrane region" description="Helical" evidence="10">
    <location>
        <begin position="43"/>
        <end position="62"/>
    </location>
</feature>
<dbReference type="NCBIfam" id="TIGR00220">
    <property type="entry name" value="mscL"/>
    <property type="match status" value="1"/>
</dbReference>
<dbReference type="NCBIfam" id="NF010557">
    <property type="entry name" value="PRK13952.1"/>
    <property type="match status" value="1"/>
</dbReference>
<keyword evidence="8 10" id="KW-0472">Membrane</keyword>
<dbReference type="PROSITE" id="PS01327">
    <property type="entry name" value="MSCL"/>
    <property type="match status" value="1"/>
</dbReference>
<keyword evidence="12" id="KW-1185">Reference proteome</keyword>
<comment type="subcellular location">
    <subcellularLocation>
        <location evidence="10">Cell inner membrane</location>
        <topology evidence="10">Multi-pass membrane protein</topology>
    </subcellularLocation>
    <subcellularLocation>
        <location evidence="1">Cell membrane</location>
        <topology evidence="1">Multi-pass membrane protein</topology>
    </subcellularLocation>
</comment>
<keyword evidence="4 10" id="KW-1003">Cell membrane</keyword>
<keyword evidence="6 10" id="KW-1133">Transmembrane helix</keyword>
<keyword evidence="9 10" id="KW-0407">Ion channel</keyword>
<evidence type="ECO:0000256" key="5">
    <source>
        <dbReference type="ARBA" id="ARBA00022692"/>
    </source>
</evidence>
<dbReference type="HAMAP" id="MF_00115">
    <property type="entry name" value="MscL"/>
    <property type="match status" value="1"/>
</dbReference>
<dbReference type="Gene3D" id="1.10.1200.120">
    <property type="entry name" value="Large-conductance mechanosensitive channel, MscL, domain 1"/>
    <property type="match status" value="1"/>
</dbReference>
<dbReference type="InterPro" id="IPR037673">
    <property type="entry name" value="MSC/AndL"/>
</dbReference>
<feature type="transmembrane region" description="Helical" evidence="10">
    <location>
        <begin position="12"/>
        <end position="31"/>
    </location>
</feature>
<proteinExistence type="inferred from homology"/>
<dbReference type="InterPro" id="IPR001185">
    <property type="entry name" value="MS_channel"/>
</dbReference>
<comment type="caution">
    <text evidence="11">The sequence shown here is derived from an EMBL/GenBank/DDBJ whole genome shotgun (WGS) entry which is preliminary data.</text>
</comment>
<evidence type="ECO:0000256" key="8">
    <source>
        <dbReference type="ARBA" id="ARBA00023136"/>
    </source>
</evidence>
<dbReference type="InterPro" id="IPR019823">
    <property type="entry name" value="Mechanosensitive_channel_CS"/>
</dbReference>
<reference evidence="11 12" key="1">
    <citation type="submission" date="2023-03" db="EMBL/GenBank/DDBJ databases">
        <title>Fodinicurvata sp. CAU 1616 isolated from sea sendiment.</title>
        <authorList>
            <person name="Kim W."/>
        </authorList>
    </citation>
    <scope>NUCLEOTIDE SEQUENCE [LARGE SCALE GENOMIC DNA]</scope>
    <source>
        <strain evidence="11 12">CAU 1616</strain>
    </source>
</reference>
<dbReference type="NCBIfam" id="NF001843">
    <property type="entry name" value="PRK00567.1-4"/>
    <property type="match status" value="1"/>
</dbReference>
<evidence type="ECO:0000256" key="6">
    <source>
        <dbReference type="ARBA" id="ARBA00022989"/>
    </source>
</evidence>